<protein>
    <submittedName>
        <fullName evidence="3">mRNA biogenesis factor-domain-containing protein</fullName>
    </submittedName>
</protein>
<feature type="region of interest" description="Disordered" evidence="1">
    <location>
        <begin position="80"/>
        <end position="387"/>
    </location>
</feature>
<proteinExistence type="predicted"/>
<reference evidence="3 4" key="1">
    <citation type="journal article" date="2021" name="Environ. Microbiol.">
        <title>Gene family expansions and transcriptome signatures uncover fungal adaptations to wood decay.</title>
        <authorList>
            <person name="Hage H."/>
            <person name="Miyauchi S."/>
            <person name="Viragh M."/>
            <person name="Drula E."/>
            <person name="Min B."/>
            <person name="Chaduli D."/>
            <person name="Navarro D."/>
            <person name="Favel A."/>
            <person name="Norest M."/>
            <person name="Lesage-Meessen L."/>
            <person name="Balint B."/>
            <person name="Merenyi Z."/>
            <person name="de Eugenio L."/>
            <person name="Morin E."/>
            <person name="Martinez A.T."/>
            <person name="Baldrian P."/>
            <person name="Stursova M."/>
            <person name="Martinez M.J."/>
            <person name="Novotny C."/>
            <person name="Magnuson J.K."/>
            <person name="Spatafora J.W."/>
            <person name="Maurice S."/>
            <person name="Pangilinan J."/>
            <person name="Andreopoulos W."/>
            <person name="LaButti K."/>
            <person name="Hundley H."/>
            <person name="Na H."/>
            <person name="Kuo A."/>
            <person name="Barry K."/>
            <person name="Lipzen A."/>
            <person name="Henrissat B."/>
            <person name="Riley R."/>
            <person name="Ahrendt S."/>
            <person name="Nagy L.G."/>
            <person name="Grigoriev I.V."/>
            <person name="Martin F."/>
            <person name="Rosso M.N."/>
        </authorList>
    </citation>
    <scope>NUCLEOTIDE SEQUENCE [LARGE SCALE GENOMIC DNA]</scope>
    <source>
        <strain evidence="3 4">CIRM-BRFM 1785</strain>
    </source>
</reference>
<evidence type="ECO:0000313" key="4">
    <source>
        <dbReference type="Proteomes" id="UP000814176"/>
    </source>
</evidence>
<feature type="compositionally biased region" description="Acidic residues" evidence="1">
    <location>
        <begin position="187"/>
        <end position="196"/>
    </location>
</feature>
<keyword evidence="4" id="KW-1185">Reference proteome</keyword>
<evidence type="ECO:0000256" key="1">
    <source>
        <dbReference type="SAM" id="MobiDB-lite"/>
    </source>
</evidence>
<comment type="caution">
    <text evidence="3">The sequence shown here is derived from an EMBL/GenBank/DDBJ whole genome shotgun (WGS) entry which is preliminary data.</text>
</comment>
<organism evidence="3 4">
    <name type="scientific">Rhodofomes roseus</name>
    <dbReference type="NCBI Taxonomy" id="34475"/>
    <lineage>
        <taxon>Eukaryota</taxon>
        <taxon>Fungi</taxon>
        <taxon>Dikarya</taxon>
        <taxon>Basidiomycota</taxon>
        <taxon>Agaricomycotina</taxon>
        <taxon>Agaricomycetes</taxon>
        <taxon>Polyporales</taxon>
        <taxon>Rhodofomes</taxon>
    </lineage>
</organism>
<feature type="compositionally biased region" description="Low complexity" evidence="1">
    <location>
        <begin position="329"/>
        <end position="339"/>
    </location>
</feature>
<feature type="region of interest" description="Disordered" evidence="1">
    <location>
        <begin position="1"/>
        <end position="31"/>
    </location>
</feature>
<sequence length="500" mass="53219">MAKGKNVNPADAFRKAQRKKELKKNKADRSKARDFALVKKDTIDLEDEIVKLEAASEPSAADRSRLTELKAELEKINKKKEDYVTEHPEHRKLVFKSRKPQNSGEEKAEAAPTPKSRNLFNRHGLPRHPERSIYYDPVMNPYGVPPPGMPYVERPLRPDEVASDEEADADDDDDIVMPEGSPPGADDHEDSDDDIPMPEGPPPPKGGVSQGSPPPPLSPTPVPPAFGTTPPPPPNFLTLPPMPIPPPPTGFPPGFPAPPPFPPAFSHVPPPPPGILYTSPPLHLTAQPPMQPNLLPVFPPMPPGAPPPPPGFSQMPPPPPGFFPRRAQSSSSMQDPLSSIPHQTFQAHRVARNGQPNQTSPPLPGQSRPLSGGVSLSTAGLPPAPAAAATIEAAPQLRDFKKEATAFVPAALKRKKAATGPSSKINAAPSLGQKADSEEPEAPAAARPDLMSTLKQNLGSAVSVSAAKSADAAVKSSAAKPKDDYAKFLEEMGDMLGPKT</sequence>
<dbReference type="RefSeq" id="XP_047778261.1">
    <property type="nucleotide sequence ID" value="XM_047924034.1"/>
</dbReference>
<feature type="compositionally biased region" description="Pro residues" evidence="1">
    <location>
        <begin position="297"/>
        <end position="322"/>
    </location>
</feature>
<dbReference type="PRINTS" id="PR01217">
    <property type="entry name" value="PRICHEXTENSN"/>
</dbReference>
<dbReference type="EMBL" id="JADCUA010000012">
    <property type="protein sequence ID" value="KAH9835884.1"/>
    <property type="molecule type" value="Genomic_DNA"/>
</dbReference>
<feature type="domain" description="Wbp11/ELF5/Saf1 N-terminal" evidence="2">
    <location>
        <begin position="4"/>
        <end position="78"/>
    </location>
</feature>
<feature type="compositionally biased region" description="Basic and acidic residues" evidence="1">
    <location>
        <begin position="80"/>
        <end position="92"/>
    </location>
</feature>
<evidence type="ECO:0000313" key="3">
    <source>
        <dbReference type="EMBL" id="KAH9835884.1"/>
    </source>
</evidence>
<dbReference type="GeneID" id="72004766"/>
<gene>
    <name evidence="3" type="ORF">C8Q71DRAFT_763855</name>
</gene>
<dbReference type="Pfam" id="PF09429">
    <property type="entry name" value="Wbp11"/>
    <property type="match status" value="1"/>
</dbReference>
<feature type="compositionally biased region" description="Acidic residues" evidence="1">
    <location>
        <begin position="161"/>
        <end position="176"/>
    </location>
</feature>
<accession>A0ABQ8KE28</accession>
<dbReference type="InterPro" id="IPR019007">
    <property type="entry name" value="Wbp11/ELF5/Saf1_N"/>
</dbReference>
<feature type="region of interest" description="Disordered" evidence="1">
    <location>
        <begin position="412"/>
        <end position="450"/>
    </location>
</feature>
<name>A0ABQ8KE28_9APHY</name>
<evidence type="ECO:0000259" key="2">
    <source>
        <dbReference type="Pfam" id="PF09429"/>
    </source>
</evidence>
<dbReference type="Proteomes" id="UP000814176">
    <property type="component" value="Unassembled WGS sequence"/>
</dbReference>
<feature type="compositionally biased region" description="Pro residues" evidence="1">
    <location>
        <begin position="212"/>
        <end position="274"/>
    </location>
</feature>